<dbReference type="AlphaFoldDB" id="A0A166VYW9"/>
<evidence type="ECO:0000313" key="2">
    <source>
        <dbReference type="EMBL" id="KZP33204.1"/>
    </source>
</evidence>
<dbReference type="Proteomes" id="UP000076532">
    <property type="component" value="Unassembled WGS sequence"/>
</dbReference>
<feature type="compositionally biased region" description="Basic and acidic residues" evidence="1">
    <location>
        <begin position="586"/>
        <end position="603"/>
    </location>
</feature>
<feature type="compositionally biased region" description="Low complexity" evidence="1">
    <location>
        <begin position="386"/>
        <end position="412"/>
    </location>
</feature>
<protein>
    <submittedName>
        <fullName evidence="2">Uncharacterized protein</fullName>
    </submittedName>
</protein>
<proteinExistence type="predicted"/>
<feature type="region of interest" description="Disordered" evidence="1">
    <location>
        <begin position="162"/>
        <end position="199"/>
    </location>
</feature>
<feature type="compositionally biased region" description="Low complexity" evidence="1">
    <location>
        <begin position="621"/>
        <end position="630"/>
    </location>
</feature>
<feature type="compositionally biased region" description="Acidic residues" evidence="1">
    <location>
        <begin position="634"/>
        <end position="647"/>
    </location>
</feature>
<evidence type="ECO:0000256" key="1">
    <source>
        <dbReference type="SAM" id="MobiDB-lite"/>
    </source>
</evidence>
<gene>
    <name evidence="2" type="ORF">FIBSPDRAFT_924732</name>
</gene>
<accession>A0A166VYW9</accession>
<evidence type="ECO:0000313" key="3">
    <source>
        <dbReference type="Proteomes" id="UP000076532"/>
    </source>
</evidence>
<dbReference type="EMBL" id="KV417483">
    <property type="protein sequence ID" value="KZP33204.1"/>
    <property type="molecule type" value="Genomic_DNA"/>
</dbReference>
<sequence length="781" mass="82812">MAISGTVLGKVPVDSRRGHPIRRGLRMWSKAADRFYAKPSVTVSSVDAPQSKGGLEGGYTGSGIREFRVVVESQTPSGSGQDARHCAGEGQETVSGKVLNNETANRSHLQMAPRFYPLPRHRTEPRNLQSMLQSFSQFLPASLQLSDPHARTATPALEENRQLGLGHPTSPLSKDVNAPGAAHEASELRKKVKKEKPANEANSVFTAMRVIRAKRAIPPAISASQPENHPFREVGDGGAGGNIPSLGEDASELVLFASQLASILLRELASYISASLRSPPRACELLNCLPSLRASPFPSRALLSRLCDLSSRSRDLFLPSIPNYTTFIFVRPPPAKNNHPLNLQVQLVPPTSKDKVRSRGPSDASSRPTSSAGDDGAETGSNLARTQSAQSSQSAYSQNTTSSNASISSYASSNTSGRRMIIPLYNLQAHNVMTNTVVDAGTDAKVAKFKGRGVEIIGLACLEPVEVWGDALALPGAPMTPTAPGASAVENTPALRPPILGITPTFASPASPPVGRPNKYVWVVKRWLKVVKGGEGLNLNLMALGGKVGSRLAGKDSPPNGITALVEVRFEWSRGRTGARRKARPRRGDSVGSGDRDRDRLSPEKGAGAGDNPNNRFSMVSHTTSSDSHTPPAETDDGDESDPEDSETPWTCALAVTRIPAPAPSTSSFGSAASSLAAPAPPSPPADPGIRIKVATLSPTPHHPKVVSMLKVPYPLPDIEVERVVVRRRAGVSAHNGAGLVLTAEEIKDVISCTGLWLVVREGFGGVGRVGRKGDGWRLRA</sequence>
<keyword evidence="3" id="KW-1185">Reference proteome</keyword>
<feature type="region of interest" description="Disordered" evidence="1">
    <location>
        <begin position="663"/>
        <end position="688"/>
    </location>
</feature>
<organism evidence="2 3">
    <name type="scientific">Athelia psychrophila</name>
    <dbReference type="NCBI Taxonomy" id="1759441"/>
    <lineage>
        <taxon>Eukaryota</taxon>
        <taxon>Fungi</taxon>
        <taxon>Dikarya</taxon>
        <taxon>Basidiomycota</taxon>
        <taxon>Agaricomycotina</taxon>
        <taxon>Agaricomycetes</taxon>
        <taxon>Agaricomycetidae</taxon>
        <taxon>Atheliales</taxon>
        <taxon>Atheliaceae</taxon>
        <taxon>Athelia</taxon>
    </lineage>
</organism>
<feature type="compositionally biased region" description="Low complexity" evidence="1">
    <location>
        <begin position="664"/>
        <end position="678"/>
    </location>
</feature>
<feature type="region of interest" description="Disordered" evidence="1">
    <location>
        <begin position="347"/>
        <end position="412"/>
    </location>
</feature>
<feature type="region of interest" description="Disordered" evidence="1">
    <location>
        <begin position="574"/>
        <end position="648"/>
    </location>
</feature>
<dbReference type="OrthoDB" id="2590746at2759"/>
<name>A0A166VYW9_9AGAM</name>
<feature type="compositionally biased region" description="Polar residues" evidence="1">
    <location>
        <begin position="363"/>
        <end position="372"/>
    </location>
</feature>
<reference evidence="2 3" key="1">
    <citation type="journal article" date="2016" name="Mol. Biol. Evol.">
        <title>Comparative Genomics of Early-Diverging Mushroom-Forming Fungi Provides Insights into the Origins of Lignocellulose Decay Capabilities.</title>
        <authorList>
            <person name="Nagy L.G."/>
            <person name="Riley R."/>
            <person name="Tritt A."/>
            <person name="Adam C."/>
            <person name="Daum C."/>
            <person name="Floudas D."/>
            <person name="Sun H."/>
            <person name="Yadav J.S."/>
            <person name="Pangilinan J."/>
            <person name="Larsson K.H."/>
            <person name="Matsuura K."/>
            <person name="Barry K."/>
            <person name="Labutti K."/>
            <person name="Kuo R."/>
            <person name="Ohm R.A."/>
            <person name="Bhattacharya S.S."/>
            <person name="Shirouzu T."/>
            <person name="Yoshinaga Y."/>
            <person name="Martin F.M."/>
            <person name="Grigoriev I.V."/>
            <person name="Hibbett D.S."/>
        </authorList>
    </citation>
    <scope>NUCLEOTIDE SEQUENCE [LARGE SCALE GENOMIC DNA]</scope>
    <source>
        <strain evidence="2 3">CBS 109695</strain>
    </source>
</reference>